<dbReference type="AlphaFoldDB" id="A0A316C5R3"/>
<dbReference type="RefSeq" id="WP_109612396.1">
    <property type="nucleotide sequence ID" value="NZ_QGGG01000004.1"/>
</dbReference>
<gene>
    <name evidence="1" type="ORF">C7441_104300</name>
</gene>
<dbReference type="InterPro" id="IPR007362">
    <property type="entry name" value="DUF429"/>
</dbReference>
<keyword evidence="2" id="KW-1185">Reference proteome</keyword>
<organism evidence="1 2">
    <name type="scientific">Pseudaminobacter salicylatoxidans</name>
    <dbReference type="NCBI Taxonomy" id="93369"/>
    <lineage>
        <taxon>Bacteria</taxon>
        <taxon>Pseudomonadati</taxon>
        <taxon>Pseudomonadota</taxon>
        <taxon>Alphaproteobacteria</taxon>
        <taxon>Hyphomicrobiales</taxon>
        <taxon>Phyllobacteriaceae</taxon>
        <taxon>Pseudaminobacter</taxon>
    </lineage>
</organism>
<name>A0A316C5R3_PSESE</name>
<evidence type="ECO:0000313" key="2">
    <source>
        <dbReference type="Proteomes" id="UP000245396"/>
    </source>
</evidence>
<dbReference type="STRING" id="1192868.GCA_000304395_03304"/>
<evidence type="ECO:0000313" key="1">
    <source>
        <dbReference type="EMBL" id="PWJ85031.1"/>
    </source>
</evidence>
<protein>
    <submittedName>
        <fullName evidence="1">Putative RNase H-like nuclease</fullName>
    </submittedName>
</protein>
<dbReference type="OrthoDB" id="9811476at2"/>
<dbReference type="Pfam" id="PF04250">
    <property type="entry name" value="DUF429"/>
    <property type="match status" value="1"/>
</dbReference>
<dbReference type="EMBL" id="QGGG01000004">
    <property type="protein sequence ID" value="PWJ85031.1"/>
    <property type="molecule type" value="Genomic_DNA"/>
</dbReference>
<dbReference type="Proteomes" id="UP000245396">
    <property type="component" value="Unassembled WGS sequence"/>
</dbReference>
<comment type="caution">
    <text evidence="1">The sequence shown here is derived from an EMBL/GenBank/DDBJ whole genome shotgun (WGS) entry which is preliminary data.</text>
</comment>
<proteinExistence type="predicted"/>
<reference evidence="1 2" key="1">
    <citation type="submission" date="2018-05" db="EMBL/GenBank/DDBJ databases">
        <title>Genomic Encyclopedia of Type Strains, Phase IV (KMG-IV): sequencing the most valuable type-strain genomes for metagenomic binning, comparative biology and taxonomic classification.</title>
        <authorList>
            <person name="Goeker M."/>
        </authorList>
    </citation>
    <scope>NUCLEOTIDE SEQUENCE [LARGE SCALE GENOMIC DNA]</scope>
    <source>
        <strain evidence="1 2">DSM 6986</strain>
    </source>
</reference>
<accession>A0A316C5R3</accession>
<sequence>MTAAPAGRTVAGADGCKAGWVAVWRRPEATPETRVFSSFAELIAYLPQDAAIAVDMPIGLPEFSGYGGRGPEALVRPLLGARQSSVFSIPSRAAVYADTNGFTTLETWYEAHRRASAVARATSLPSRGVSIQAFGIFSRIRELDIMLREQPALIGRVIESHPEVAFWQLNGGQAMALPKKIKGRVNPAGMAERKALLEDKGVPRAFLDMPPPRGAGEDDFLDATAVMLVAARFARGEAISFPDPAGMDAHGLPIAIRV</sequence>